<reference evidence="10" key="2">
    <citation type="submission" date="2023-05" db="EMBL/GenBank/DDBJ databases">
        <authorList>
            <consortium name="Lawrence Berkeley National Laboratory"/>
            <person name="Steindorff A."/>
            <person name="Hensen N."/>
            <person name="Bonometti L."/>
            <person name="Westerberg I."/>
            <person name="Brannstrom I.O."/>
            <person name="Guillou S."/>
            <person name="Cros-Aarteil S."/>
            <person name="Calhoun S."/>
            <person name="Haridas S."/>
            <person name="Kuo A."/>
            <person name="Mondo S."/>
            <person name="Pangilinan J."/>
            <person name="Riley R."/>
            <person name="Labutti K."/>
            <person name="Andreopoulos B."/>
            <person name="Lipzen A."/>
            <person name="Chen C."/>
            <person name="Yanf M."/>
            <person name="Daum C."/>
            <person name="Ng V."/>
            <person name="Clum A."/>
            <person name="Ohm R."/>
            <person name="Martin F."/>
            <person name="Silar P."/>
            <person name="Natvig D."/>
            <person name="Lalanne C."/>
            <person name="Gautier V."/>
            <person name="Ament-Velasquez S.L."/>
            <person name="Kruys A."/>
            <person name="Hutchinson M.I."/>
            <person name="Powell A.J."/>
            <person name="Barry K."/>
            <person name="Miller A.N."/>
            <person name="Grigoriev I.V."/>
            <person name="Debuchy R."/>
            <person name="Gladieux P."/>
            <person name="Thoren M.H."/>
            <person name="Johannesson H."/>
        </authorList>
    </citation>
    <scope>NUCLEOTIDE SEQUENCE</scope>
    <source>
        <strain evidence="10">PSN309</strain>
    </source>
</reference>
<keyword evidence="3 7" id="KW-0805">Transcription regulation</keyword>
<feature type="domain" description="Mediator complex subunit Med1" evidence="9">
    <location>
        <begin position="7"/>
        <end position="383"/>
    </location>
</feature>
<keyword evidence="11" id="KW-1185">Reference proteome</keyword>
<dbReference type="Proteomes" id="UP001302126">
    <property type="component" value="Unassembled WGS sequence"/>
</dbReference>
<comment type="caution">
    <text evidence="10">The sequence shown here is derived from an EMBL/GenBank/DDBJ whole genome shotgun (WGS) entry which is preliminary data.</text>
</comment>
<protein>
    <recommendedName>
        <fullName evidence="7">Mediator of RNA polymerase II transcription subunit 1</fullName>
    </recommendedName>
    <alternativeName>
        <fullName evidence="7">Mediator complex subunit 1</fullName>
    </alternativeName>
</protein>
<dbReference type="Pfam" id="PF10744">
    <property type="entry name" value="Med1"/>
    <property type="match status" value="1"/>
</dbReference>
<dbReference type="AlphaFoldDB" id="A0AAN6X1C6"/>
<comment type="function">
    <text evidence="7">Component of the Mediator complex, a coactivator involved in the regulated transcription of nearly all RNA polymerase II-dependent genes. Mediator functions as a bridge to convey information from gene-specific regulatory proteins to the basal RNA polymerase II transcription machinery. Mediator is recruited to promoters by direct interactions with regulatory proteins and serves as a scaffold for the assembly of a functional preinitiation complex with RNA polymerase II and the general transcription factors.</text>
</comment>
<evidence type="ECO:0000256" key="4">
    <source>
        <dbReference type="ARBA" id="ARBA00023159"/>
    </source>
</evidence>
<organism evidence="10 11">
    <name type="scientific">Podospora australis</name>
    <dbReference type="NCBI Taxonomy" id="1536484"/>
    <lineage>
        <taxon>Eukaryota</taxon>
        <taxon>Fungi</taxon>
        <taxon>Dikarya</taxon>
        <taxon>Ascomycota</taxon>
        <taxon>Pezizomycotina</taxon>
        <taxon>Sordariomycetes</taxon>
        <taxon>Sordariomycetidae</taxon>
        <taxon>Sordariales</taxon>
        <taxon>Podosporaceae</taxon>
        <taxon>Podospora</taxon>
    </lineage>
</organism>
<evidence type="ECO:0000259" key="9">
    <source>
        <dbReference type="Pfam" id="PF10744"/>
    </source>
</evidence>
<feature type="region of interest" description="Disordered" evidence="8">
    <location>
        <begin position="392"/>
        <end position="439"/>
    </location>
</feature>
<dbReference type="PANTHER" id="PTHR35041">
    <property type="entry name" value="MEDIATOR OF RNA POLYMERASE II TRANSCRIPTION SUBUNIT 1"/>
    <property type="match status" value="1"/>
</dbReference>
<dbReference type="GO" id="GO:0016592">
    <property type="term" value="C:mediator complex"/>
    <property type="evidence" value="ECO:0007669"/>
    <property type="project" value="InterPro"/>
</dbReference>
<accession>A0AAN6X1C6</accession>
<feature type="compositionally biased region" description="Polar residues" evidence="8">
    <location>
        <begin position="421"/>
        <end position="431"/>
    </location>
</feature>
<evidence type="ECO:0000256" key="1">
    <source>
        <dbReference type="ARBA" id="ARBA00004123"/>
    </source>
</evidence>
<evidence type="ECO:0000256" key="8">
    <source>
        <dbReference type="SAM" id="MobiDB-lite"/>
    </source>
</evidence>
<proteinExistence type="inferred from homology"/>
<evidence type="ECO:0000313" key="11">
    <source>
        <dbReference type="Proteomes" id="UP001302126"/>
    </source>
</evidence>
<dbReference type="GO" id="GO:0003712">
    <property type="term" value="F:transcription coregulator activity"/>
    <property type="evidence" value="ECO:0007669"/>
    <property type="project" value="InterPro"/>
</dbReference>
<evidence type="ECO:0000256" key="5">
    <source>
        <dbReference type="ARBA" id="ARBA00023163"/>
    </source>
</evidence>
<dbReference type="PANTHER" id="PTHR35041:SF4">
    <property type="entry name" value="MEDIATOR OF RNA POLYMERASE II TRANSCRIPTION SUBUNIT 1"/>
    <property type="match status" value="1"/>
</dbReference>
<comment type="subcellular location">
    <subcellularLocation>
        <location evidence="1 7">Nucleus</location>
    </subcellularLocation>
</comment>
<evidence type="ECO:0000313" key="10">
    <source>
        <dbReference type="EMBL" id="KAK4191518.1"/>
    </source>
</evidence>
<feature type="compositionally biased region" description="Polar residues" evidence="8">
    <location>
        <begin position="392"/>
        <end position="408"/>
    </location>
</feature>
<keyword evidence="4 7" id="KW-0010">Activator</keyword>
<keyword evidence="6 7" id="KW-0539">Nucleus</keyword>
<dbReference type="InterPro" id="IPR019680">
    <property type="entry name" value="Mediator_Med1"/>
</dbReference>
<evidence type="ECO:0000256" key="6">
    <source>
        <dbReference type="ARBA" id="ARBA00023242"/>
    </source>
</evidence>
<reference evidence="10" key="1">
    <citation type="journal article" date="2023" name="Mol. Phylogenet. Evol.">
        <title>Genome-scale phylogeny and comparative genomics of the fungal order Sordariales.</title>
        <authorList>
            <person name="Hensen N."/>
            <person name="Bonometti L."/>
            <person name="Westerberg I."/>
            <person name="Brannstrom I.O."/>
            <person name="Guillou S."/>
            <person name="Cros-Aarteil S."/>
            <person name="Calhoun S."/>
            <person name="Haridas S."/>
            <person name="Kuo A."/>
            <person name="Mondo S."/>
            <person name="Pangilinan J."/>
            <person name="Riley R."/>
            <person name="LaButti K."/>
            <person name="Andreopoulos B."/>
            <person name="Lipzen A."/>
            <person name="Chen C."/>
            <person name="Yan M."/>
            <person name="Daum C."/>
            <person name="Ng V."/>
            <person name="Clum A."/>
            <person name="Steindorff A."/>
            <person name="Ohm R.A."/>
            <person name="Martin F."/>
            <person name="Silar P."/>
            <person name="Natvig D.O."/>
            <person name="Lalanne C."/>
            <person name="Gautier V."/>
            <person name="Ament-Velasquez S.L."/>
            <person name="Kruys A."/>
            <person name="Hutchinson M.I."/>
            <person name="Powell A.J."/>
            <person name="Barry K."/>
            <person name="Miller A.N."/>
            <person name="Grigoriev I.V."/>
            <person name="Debuchy R."/>
            <person name="Gladieux P."/>
            <person name="Hiltunen Thoren M."/>
            <person name="Johannesson H."/>
        </authorList>
    </citation>
    <scope>NUCLEOTIDE SEQUENCE</scope>
    <source>
        <strain evidence="10">PSN309</strain>
    </source>
</reference>
<gene>
    <name evidence="10" type="ORF">QBC35DRAFT_487437</name>
</gene>
<comment type="similarity">
    <text evidence="2 7">Belongs to the Mediator complex subunit 1 family.</text>
</comment>
<sequence length="529" mass="58441">MEEPSMTGDGKKTLIVAGAALELLIEFSNNTVTGVTLGFPESAEIVNKHAVEAGKILLKDLQIEHNQSPLTKSLEPFARNFERLALLDKLSINPGLNLYEAVAGIYESLQRLHNWELHKSREDPSLTGKSDLELALIALCTKSGRPSMNGRGRVGLSLDFWTEKRLQPYPTPEAAAHAAETNKTWSLLIGCAPLREMGANPVRITDKWISLDVASGPTIDWLEPEPTFVPAESQTQTGPLQPGSPMMPGPRLPEAVFQATFDPPLHISLDLWNRIIDFGCGLDSSHHKFVMYDSLVIPAPTSKANEQTDTRTVICTKKVQAAPVGQPAELTHKTHTNTLYVYDAVPGKTLTELTFSHPSQLVQLLPYLRQYAFLSILLENSFKDDSVTVSTTPASAANKGATSSVKSDTNQDDFRSFMRGSGQQNSKTQNDAVPKQEGKEESLKVDVTLTVLPVPRLQVVFPFRDKTANILVEIRENGHVHVEAQNVLDESNMNATQNGRQRRVEDIGGLLMYMEDIGKWAEFIRTRWA</sequence>
<keyword evidence="5 7" id="KW-0804">Transcription</keyword>
<evidence type="ECO:0000256" key="3">
    <source>
        <dbReference type="ARBA" id="ARBA00023015"/>
    </source>
</evidence>
<dbReference type="GO" id="GO:0045944">
    <property type="term" value="P:positive regulation of transcription by RNA polymerase II"/>
    <property type="evidence" value="ECO:0007669"/>
    <property type="project" value="UniProtKB-ARBA"/>
</dbReference>
<dbReference type="EMBL" id="MU864359">
    <property type="protein sequence ID" value="KAK4191518.1"/>
    <property type="molecule type" value="Genomic_DNA"/>
</dbReference>
<evidence type="ECO:0000256" key="2">
    <source>
        <dbReference type="ARBA" id="ARBA00006210"/>
    </source>
</evidence>
<name>A0AAN6X1C6_9PEZI</name>
<evidence type="ECO:0000256" key="7">
    <source>
        <dbReference type="RuleBase" id="RU364059"/>
    </source>
</evidence>